<evidence type="ECO:0000259" key="2">
    <source>
        <dbReference type="Pfam" id="PF24035"/>
    </source>
</evidence>
<dbReference type="OrthoDB" id="247722at2157"/>
<comment type="caution">
    <text evidence="3">The sequence shown here is derived from an EMBL/GenBank/DDBJ whole genome shotgun (WGS) entry which is preliminary data.</text>
</comment>
<organism evidence="3 4">
    <name type="scientific">Natronorubrum halalkaliphilum</name>
    <dbReference type="NCBI Taxonomy" id="2691917"/>
    <lineage>
        <taxon>Archaea</taxon>
        <taxon>Methanobacteriati</taxon>
        <taxon>Methanobacteriota</taxon>
        <taxon>Stenosarchaea group</taxon>
        <taxon>Halobacteria</taxon>
        <taxon>Halobacteriales</taxon>
        <taxon>Natrialbaceae</taxon>
        <taxon>Natronorubrum</taxon>
    </lineage>
</organism>
<protein>
    <recommendedName>
        <fullName evidence="2">DUF7344 domain-containing protein</fullName>
    </recommendedName>
</protein>
<gene>
    <name evidence="3" type="ORF">GS429_20855</name>
</gene>
<dbReference type="EMBL" id="WUYX01000071">
    <property type="protein sequence ID" value="MXV64474.1"/>
    <property type="molecule type" value="Genomic_DNA"/>
</dbReference>
<evidence type="ECO:0000313" key="4">
    <source>
        <dbReference type="Proteomes" id="UP000434101"/>
    </source>
</evidence>
<feature type="compositionally biased region" description="Basic and acidic residues" evidence="1">
    <location>
        <begin position="123"/>
        <end position="138"/>
    </location>
</feature>
<dbReference type="AlphaFoldDB" id="A0A6B0VSN4"/>
<accession>A0A6B0VSN4</accession>
<sequence length="138" mass="15013">MAEAHIRIDVSRLARLTGLEFEAAATLLGTRRTRTTLYVLSRCDSPVTIDRLARAIARRSTGTDTDTDPSSARLSLVHVTLPKLEDYGVIEYELAPETVRVDGPVVGLERPLGAAPDEADDSEPGRSNRSTDQHDASK</sequence>
<evidence type="ECO:0000256" key="1">
    <source>
        <dbReference type="SAM" id="MobiDB-lite"/>
    </source>
</evidence>
<feature type="region of interest" description="Disordered" evidence="1">
    <location>
        <begin position="101"/>
        <end position="138"/>
    </location>
</feature>
<keyword evidence="4" id="KW-1185">Reference proteome</keyword>
<feature type="domain" description="DUF7344" evidence="2">
    <location>
        <begin position="26"/>
        <end position="99"/>
    </location>
</feature>
<name>A0A6B0VSN4_9EURY</name>
<proteinExistence type="predicted"/>
<dbReference type="InterPro" id="IPR055768">
    <property type="entry name" value="DUF7344"/>
</dbReference>
<dbReference type="Pfam" id="PF24035">
    <property type="entry name" value="DUF7344"/>
    <property type="match status" value="1"/>
</dbReference>
<dbReference type="RefSeq" id="WP_160067816.1">
    <property type="nucleotide sequence ID" value="NZ_WUYX01000071.1"/>
</dbReference>
<dbReference type="Proteomes" id="UP000434101">
    <property type="component" value="Unassembled WGS sequence"/>
</dbReference>
<evidence type="ECO:0000313" key="3">
    <source>
        <dbReference type="EMBL" id="MXV64474.1"/>
    </source>
</evidence>
<reference evidence="3 4" key="1">
    <citation type="submission" date="2020-01" db="EMBL/GenBank/DDBJ databases">
        <title>Natronorubrum sp. JWXQ-INN 674 isolated from Inner Mongolia Autonomous Region of China.</title>
        <authorList>
            <person name="Xue Q."/>
        </authorList>
    </citation>
    <scope>NUCLEOTIDE SEQUENCE [LARGE SCALE GENOMIC DNA]</scope>
    <source>
        <strain evidence="3 4">JWXQ-INN-674</strain>
    </source>
</reference>